<dbReference type="InterPro" id="IPR052232">
    <property type="entry name" value="RLK_Ser/Thr-Kinase"/>
</dbReference>
<evidence type="ECO:0000256" key="12">
    <source>
        <dbReference type="ARBA" id="ARBA00047899"/>
    </source>
</evidence>
<dbReference type="InterPro" id="IPR011009">
    <property type="entry name" value="Kinase-like_dom_sf"/>
</dbReference>
<dbReference type="EMBL" id="CM000140">
    <property type="protein sequence ID" value="EEE58251.1"/>
    <property type="molecule type" value="Genomic_DNA"/>
</dbReference>
<evidence type="ECO:0000256" key="15">
    <source>
        <dbReference type="SAM" id="Phobius"/>
    </source>
</evidence>
<evidence type="ECO:0000313" key="17">
    <source>
        <dbReference type="EMBL" id="EEE58251.1"/>
    </source>
</evidence>
<evidence type="ECO:0000256" key="7">
    <source>
        <dbReference type="ARBA" id="ARBA00022741"/>
    </source>
</evidence>
<evidence type="ECO:0000256" key="1">
    <source>
        <dbReference type="ARBA" id="ARBA00004167"/>
    </source>
</evidence>
<dbReference type="PANTHER" id="PTHR47984">
    <property type="entry name" value="OS01G0323000 PROTEIN"/>
    <property type="match status" value="1"/>
</dbReference>
<comment type="catalytic activity">
    <reaction evidence="13">
        <text>L-seryl-[protein] + ATP = O-phospho-L-seryl-[protein] + ADP + H(+)</text>
        <dbReference type="Rhea" id="RHEA:17989"/>
        <dbReference type="Rhea" id="RHEA-COMP:9863"/>
        <dbReference type="Rhea" id="RHEA-COMP:11604"/>
        <dbReference type="ChEBI" id="CHEBI:15378"/>
        <dbReference type="ChEBI" id="CHEBI:29999"/>
        <dbReference type="ChEBI" id="CHEBI:30616"/>
        <dbReference type="ChEBI" id="CHEBI:83421"/>
        <dbReference type="ChEBI" id="CHEBI:456216"/>
        <dbReference type="EC" id="2.7.11.1"/>
    </reaction>
</comment>
<keyword evidence="4" id="KW-0597">Phosphoprotein</keyword>
<dbReference type="FunFam" id="1.10.510.10:FF:000035">
    <property type="entry name" value="Putative receptor-like serine/threonine-protein kinase"/>
    <property type="match status" value="1"/>
</dbReference>
<dbReference type="SUPFAM" id="SSF56112">
    <property type="entry name" value="Protein kinase-like (PK-like)"/>
    <property type="match status" value="1"/>
</dbReference>
<dbReference type="Gene3D" id="1.10.510.10">
    <property type="entry name" value="Transferase(Phosphotransferase) domain 1"/>
    <property type="match status" value="1"/>
</dbReference>
<dbReference type="EC" id="2.7.11.1" evidence="2"/>
<dbReference type="Pfam" id="PF07714">
    <property type="entry name" value="PK_Tyr_Ser-Thr"/>
    <property type="match status" value="1"/>
</dbReference>
<dbReference type="AlphaFoldDB" id="B9FAV1"/>
<proteinExistence type="predicted"/>
<feature type="region of interest" description="Disordered" evidence="14">
    <location>
        <begin position="500"/>
        <end position="533"/>
    </location>
</feature>
<comment type="catalytic activity">
    <reaction evidence="12">
        <text>L-threonyl-[protein] + ATP = O-phospho-L-threonyl-[protein] + ADP + H(+)</text>
        <dbReference type="Rhea" id="RHEA:46608"/>
        <dbReference type="Rhea" id="RHEA-COMP:11060"/>
        <dbReference type="Rhea" id="RHEA-COMP:11605"/>
        <dbReference type="ChEBI" id="CHEBI:15378"/>
        <dbReference type="ChEBI" id="CHEBI:30013"/>
        <dbReference type="ChEBI" id="CHEBI:30616"/>
        <dbReference type="ChEBI" id="CHEBI:61977"/>
        <dbReference type="ChEBI" id="CHEBI:456216"/>
        <dbReference type="EC" id="2.7.11.1"/>
    </reaction>
</comment>
<feature type="compositionally biased region" description="Basic and acidic residues" evidence="14">
    <location>
        <begin position="170"/>
        <end position="192"/>
    </location>
</feature>
<dbReference type="CDD" id="cd14066">
    <property type="entry name" value="STKc_IRAK"/>
    <property type="match status" value="1"/>
</dbReference>
<keyword evidence="5" id="KW-0808">Transferase</keyword>
<keyword evidence="7" id="KW-0547">Nucleotide-binding</keyword>
<evidence type="ECO:0000256" key="10">
    <source>
        <dbReference type="ARBA" id="ARBA00022989"/>
    </source>
</evidence>
<dbReference type="GO" id="GO:0016020">
    <property type="term" value="C:membrane"/>
    <property type="evidence" value="ECO:0007669"/>
    <property type="project" value="UniProtKB-SubCell"/>
</dbReference>
<dbReference type="PROSITE" id="PS50011">
    <property type="entry name" value="PROTEIN_KINASE_DOM"/>
    <property type="match status" value="1"/>
</dbReference>
<evidence type="ECO:0000259" key="16">
    <source>
        <dbReference type="PROSITE" id="PS50011"/>
    </source>
</evidence>
<keyword evidence="8" id="KW-0418">Kinase</keyword>
<evidence type="ECO:0000256" key="9">
    <source>
        <dbReference type="ARBA" id="ARBA00022840"/>
    </source>
</evidence>
<evidence type="ECO:0000256" key="5">
    <source>
        <dbReference type="ARBA" id="ARBA00022679"/>
    </source>
</evidence>
<dbReference type="PANTHER" id="PTHR47984:SF22">
    <property type="entry name" value="OS03G0125600 PROTEIN"/>
    <property type="match status" value="1"/>
</dbReference>
<organism evidence="17">
    <name type="scientific">Oryza sativa subsp. japonica</name>
    <name type="common">Rice</name>
    <dbReference type="NCBI Taxonomy" id="39947"/>
    <lineage>
        <taxon>Eukaryota</taxon>
        <taxon>Viridiplantae</taxon>
        <taxon>Streptophyta</taxon>
        <taxon>Embryophyta</taxon>
        <taxon>Tracheophyta</taxon>
        <taxon>Spermatophyta</taxon>
        <taxon>Magnoliopsida</taxon>
        <taxon>Liliopsida</taxon>
        <taxon>Poales</taxon>
        <taxon>Poaceae</taxon>
        <taxon>BOP clade</taxon>
        <taxon>Oryzoideae</taxon>
        <taxon>Oryzeae</taxon>
        <taxon>Oryzinae</taxon>
        <taxon>Oryza</taxon>
        <taxon>Oryza sativa</taxon>
    </lineage>
</organism>
<keyword evidence="10 15" id="KW-1133">Transmembrane helix</keyword>
<protein>
    <recommendedName>
        <fullName evidence="2">non-specific serine/threonine protein kinase</fullName>
        <ecNumber evidence="2">2.7.11.1</ecNumber>
    </recommendedName>
</protein>
<name>B9FAV1_ORYSJ</name>
<keyword evidence="11 15" id="KW-0472">Membrane</keyword>
<dbReference type="InterPro" id="IPR000719">
    <property type="entry name" value="Prot_kinase_dom"/>
</dbReference>
<keyword evidence="9" id="KW-0067">ATP-binding</keyword>
<feature type="compositionally biased region" description="Low complexity" evidence="14">
    <location>
        <begin position="129"/>
        <end position="144"/>
    </location>
</feature>
<dbReference type="InterPro" id="IPR001245">
    <property type="entry name" value="Ser-Thr/Tyr_kinase_cat_dom"/>
</dbReference>
<evidence type="ECO:0000256" key="13">
    <source>
        <dbReference type="ARBA" id="ARBA00048679"/>
    </source>
</evidence>
<comment type="subcellular location">
    <subcellularLocation>
        <location evidence="1">Membrane</location>
        <topology evidence="1">Single-pass membrane protein</topology>
    </subcellularLocation>
</comment>
<dbReference type="GO" id="GO:0005524">
    <property type="term" value="F:ATP binding"/>
    <property type="evidence" value="ECO:0007669"/>
    <property type="project" value="UniProtKB-KW"/>
</dbReference>
<dbReference type="InterPro" id="IPR008271">
    <property type="entry name" value="Ser/Thr_kinase_AS"/>
</dbReference>
<accession>B9FAV1</accession>
<reference evidence="17" key="2">
    <citation type="submission" date="2008-12" db="EMBL/GenBank/DDBJ databases">
        <title>Improved gene annotation of the rice (Oryza sativa) genomes.</title>
        <authorList>
            <person name="Wang J."/>
            <person name="Li R."/>
            <person name="Fan W."/>
            <person name="Huang Q."/>
            <person name="Zhang J."/>
            <person name="Zhou Y."/>
            <person name="Hu Y."/>
            <person name="Zi S."/>
            <person name="Li J."/>
            <person name="Ni P."/>
            <person name="Zheng H."/>
            <person name="Zhang Y."/>
            <person name="Zhao M."/>
            <person name="Hao Q."/>
            <person name="McDermott J."/>
            <person name="Samudrala R."/>
            <person name="Kristiansen K."/>
            <person name="Wong G.K.-S."/>
        </authorList>
    </citation>
    <scope>NUCLEOTIDE SEQUENCE</scope>
</reference>
<evidence type="ECO:0000256" key="11">
    <source>
        <dbReference type="ARBA" id="ARBA00023136"/>
    </source>
</evidence>
<feature type="domain" description="Protein kinase" evidence="16">
    <location>
        <begin position="221"/>
        <end position="498"/>
    </location>
</feature>
<feature type="region of interest" description="Disordered" evidence="14">
    <location>
        <begin position="162"/>
        <end position="192"/>
    </location>
</feature>
<keyword evidence="6 15" id="KW-0812">Transmembrane</keyword>
<sequence length="533" mass="58740">MNFSGFNGIVLSVVGDVPVDSETPVVTSSILMDLPAQSSEMLIGRTAVFGLRLWVLIGIAVGAAIVLVLVLVFVCLSRRRRRRDDLGSNLYPADTKILKQHLQQPTPPKDIQEIVRRQQRQQQTPTLDAAAAASTGGATWGAARQSRDSAAAAADAAAGATGGIHAVDGGQRHVGHDERRERAGRRHAEEHGERLGWAGGVAPRVGPLVHISGSSRRQRRARGGECDREGGYGIVYKGTLQNSAMVAVKNLLNNRGQAEKEFKVEVEAIGRVRHKNLVRLLGYCVEGAYRMLVYEYVDNGNLDQWLHGDVGEVSPLTWEVRMNIILGTAKGLAYLHEGLEPKVVHRDIKSSNILLDQQWNAKVSDFGLAKLLCSERSYVTTRVMGTFGYVAPEYASTGMLNERSDVYSFGVLIMEIITGRSPVDYTRAPGEVNLVEWLKTMVAERKAEEVVDPKLPEKPSPKALKRALLVALRCVDPDGHKRPKMGHVIHMLEMDDLLCRDDKKPGRDAPQTSDRHSSRDGGNFSKRENQRYR</sequence>
<dbReference type="PROSITE" id="PS00108">
    <property type="entry name" value="PROTEIN_KINASE_ST"/>
    <property type="match status" value="1"/>
</dbReference>
<dbReference type="SMART" id="SM00220">
    <property type="entry name" value="S_TKc"/>
    <property type="match status" value="1"/>
</dbReference>
<evidence type="ECO:0000256" key="14">
    <source>
        <dbReference type="SAM" id="MobiDB-lite"/>
    </source>
</evidence>
<evidence type="ECO:0000256" key="6">
    <source>
        <dbReference type="ARBA" id="ARBA00022692"/>
    </source>
</evidence>
<evidence type="ECO:0000256" key="4">
    <source>
        <dbReference type="ARBA" id="ARBA00022553"/>
    </source>
</evidence>
<dbReference type="Gene3D" id="3.30.200.20">
    <property type="entry name" value="Phosphorylase Kinase, domain 1"/>
    <property type="match status" value="1"/>
</dbReference>
<evidence type="ECO:0000256" key="2">
    <source>
        <dbReference type="ARBA" id="ARBA00012513"/>
    </source>
</evidence>
<gene>
    <name evidence="17" type="ORF">OsJ_09242</name>
</gene>
<evidence type="ECO:0000256" key="3">
    <source>
        <dbReference type="ARBA" id="ARBA00022527"/>
    </source>
</evidence>
<feature type="transmembrane region" description="Helical" evidence="15">
    <location>
        <begin position="51"/>
        <end position="76"/>
    </location>
</feature>
<feature type="region of interest" description="Disordered" evidence="14">
    <location>
        <begin position="115"/>
        <end position="144"/>
    </location>
</feature>
<dbReference type="GO" id="GO:0004674">
    <property type="term" value="F:protein serine/threonine kinase activity"/>
    <property type="evidence" value="ECO:0007669"/>
    <property type="project" value="UniProtKB-KW"/>
</dbReference>
<reference evidence="17" key="1">
    <citation type="journal article" date="2005" name="PLoS Biol.">
        <title>The genomes of Oryza sativa: a history of duplications.</title>
        <authorList>
            <person name="Yu J."/>
            <person name="Wang J."/>
            <person name="Lin W."/>
            <person name="Li S."/>
            <person name="Li H."/>
            <person name="Zhou J."/>
            <person name="Ni P."/>
            <person name="Dong W."/>
            <person name="Hu S."/>
            <person name="Zeng C."/>
            <person name="Zhang J."/>
            <person name="Zhang Y."/>
            <person name="Li R."/>
            <person name="Xu Z."/>
            <person name="Li S."/>
            <person name="Li X."/>
            <person name="Zheng H."/>
            <person name="Cong L."/>
            <person name="Lin L."/>
            <person name="Yin J."/>
            <person name="Geng J."/>
            <person name="Li G."/>
            <person name="Shi J."/>
            <person name="Liu J."/>
            <person name="Lv H."/>
            <person name="Li J."/>
            <person name="Wang J."/>
            <person name="Deng Y."/>
            <person name="Ran L."/>
            <person name="Shi X."/>
            <person name="Wang X."/>
            <person name="Wu Q."/>
            <person name="Li C."/>
            <person name="Ren X."/>
            <person name="Wang J."/>
            <person name="Wang X."/>
            <person name="Li D."/>
            <person name="Liu D."/>
            <person name="Zhang X."/>
            <person name="Ji Z."/>
            <person name="Zhao W."/>
            <person name="Sun Y."/>
            <person name="Zhang Z."/>
            <person name="Bao J."/>
            <person name="Han Y."/>
            <person name="Dong L."/>
            <person name="Ji J."/>
            <person name="Chen P."/>
            <person name="Wu S."/>
            <person name="Liu J."/>
            <person name="Xiao Y."/>
            <person name="Bu D."/>
            <person name="Tan J."/>
            <person name="Yang L."/>
            <person name="Ye C."/>
            <person name="Zhang J."/>
            <person name="Xu J."/>
            <person name="Zhou Y."/>
            <person name="Yu Y."/>
            <person name="Zhang B."/>
            <person name="Zhuang S."/>
            <person name="Wei H."/>
            <person name="Liu B."/>
            <person name="Lei M."/>
            <person name="Yu H."/>
            <person name="Li Y."/>
            <person name="Xu H."/>
            <person name="Wei S."/>
            <person name="He X."/>
            <person name="Fang L."/>
            <person name="Zhang Z."/>
            <person name="Zhang Y."/>
            <person name="Huang X."/>
            <person name="Su Z."/>
            <person name="Tong W."/>
            <person name="Li J."/>
            <person name="Tong Z."/>
            <person name="Li S."/>
            <person name="Ye J."/>
            <person name="Wang L."/>
            <person name="Fang L."/>
            <person name="Lei T."/>
            <person name="Chen C."/>
            <person name="Chen H."/>
            <person name="Xu Z."/>
            <person name="Li H."/>
            <person name="Huang H."/>
            <person name="Zhang F."/>
            <person name="Xu H."/>
            <person name="Li N."/>
            <person name="Zhao C."/>
            <person name="Li S."/>
            <person name="Dong L."/>
            <person name="Huang Y."/>
            <person name="Li L."/>
            <person name="Xi Y."/>
            <person name="Qi Q."/>
            <person name="Li W."/>
            <person name="Zhang B."/>
            <person name="Hu W."/>
            <person name="Zhang Y."/>
            <person name="Tian X."/>
            <person name="Jiao Y."/>
            <person name="Liang X."/>
            <person name="Jin J."/>
            <person name="Gao L."/>
            <person name="Zheng W."/>
            <person name="Hao B."/>
            <person name="Liu S."/>
            <person name="Wang W."/>
            <person name="Yuan L."/>
            <person name="Cao M."/>
            <person name="McDermott J."/>
            <person name="Samudrala R."/>
            <person name="Wang J."/>
            <person name="Wong G.K."/>
            <person name="Yang H."/>
        </authorList>
    </citation>
    <scope>NUCLEOTIDE SEQUENCE [LARGE SCALE GENOMIC DNA]</scope>
</reference>
<evidence type="ECO:0000256" key="8">
    <source>
        <dbReference type="ARBA" id="ARBA00022777"/>
    </source>
</evidence>
<dbReference type="Proteomes" id="UP000007752">
    <property type="component" value="Chromosome 3"/>
</dbReference>
<keyword evidence="3" id="KW-0723">Serine/threonine-protein kinase</keyword>